<reference evidence="3" key="1">
    <citation type="submission" date="2018-05" db="EMBL/GenBank/DDBJ databases">
        <authorList>
            <person name="Lanie J.A."/>
            <person name="Ng W.-L."/>
            <person name="Kazmierczak K.M."/>
            <person name="Andrzejewski T.M."/>
            <person name="Davidsen T.M."/>
            <person name="Wayne K.J."/>
            <person name="Tettelin H."/>
            <person name="Glass J.I."/>
            <person name="Rusch D."/>
            <person name="Podicherti R."/>
            <person name="Tsui H.-C.T."/>
            <person name="Winkler M.E."/>
        </authorList>
    </citation>
    <scope>NUCLEOTIDE SEQUENCE</scope>
</reference>
<dbReference type="PANTHER" id="PTHR43563:SF1">
    <property type="entry name" value="AMINE OXIDASE [FLAVIN-CONTAINING] B"/>
    <property type="match status" value="1"/>
</dbReference>
<feature type="domain" description="Amine oxidase" evidence="2">
    <location>
        <begin position="45"/>
        <end position="300"/>
    </location>
</feature>
<dbReference type="InterPro" id="IPR036188">
    <property type="entry name" value="FAD/NAD-bd_sf"/>
</dbReference>
<feature type="non-terminal residue" evidence="3">
    <location>
        <position position="300"/>
    </location>
</feature>
<dbReference type="InterPro" id="IPR050703">
    <property type="entry name" value="Flavin_MAO"/>
</dbReference>
<evidence type="ECO:0000256" key="1">
    <source>
        <dbReference type="ARBA" id="ARBA00005995"/>
    </source>
</evidence>
<dbReference type="AlphaFoldDB" id="A0A381ZG94"/>
<dbReference type="Gene3D" id="3.50.50.60">
    <property type="entry name" value="FAD/NAD(P)-binding domain"/>
    <property type="match status" value="1"/>
</dbReference>
<sequence>MSPPTNNLNRRSLLKAMGAAPLIAAVPKMVRALNKSDVIVIGAGLSGLNAALLLQSEGVNVTVLEGRDRAGGRVKSLRNMPGNPEVGGTAFGPGYARLVDAARIYGVDLIDITPIVPYFYQRELILNEEVIPAANWPSHHLNPFPEPFREVMPWAYMNMLVGSNNPLQTTDAWLDPAAAKFDIALHEWCKQQDQSDAVIELAYNTNPAYSSTAWGVSAMQVFMAAAFARMQGQLAAGGPIRGYTAKGGNQSIPEAMAAALKNEVQYRKTVTGIRTGDGGAEIYCSDGSIHRADCVVCSVP</sequence>
<evidence type="ECO:0000313" key="3">
    <source>
        <dbReference type="EMBL" id="SVA87773.1"/>
    </source>
</evidence>
<dbReference type="Pfam" id="PF01593">
    <property type="entry name" value="Amino_oxidase"/>
    <property type="match status" value="1"/>
</dbReference>
<dbReference type="InterPro" id="IPR002937">
    <property type="entry name" value="Amino_oxidase"/>
</dbReference>
<name>A0A381ZG94_9ZZZZ</name>
<dbReference type="InterPro" id="IPR006311">
    <property type="entry name" value="TAT_signal"/>
</dbReference>
<proteinExistence type="inferred from homology"/>
<organism evidence="3">
    <name type="scientific">marine metagenome</name>
    <dbReference type="NCBI Taxonomy" id="408172"/>
    <lineage>
        <taxon>unclassified sequences</taxon>
        <taxon>metagenomes</taxon>
        <taxon>ecological metagenomes</taxon>
    </lineage>
</organism>
<dbReference type="EMBL" id="UINC01021046">
    <property type="protein sequence ID" value="SVA87773.1"/>
    <property type="molecule type" value="Genomic_DNA"/>
</dbReference>
<evidence type="ECO:0000259" key="2">
    <source>
        <dbReference type="Pfam" id="PF01593"/>
    </source>
</evidence>
<dbReference type="SUPFAM" id="SSF51905">
    <property type="entry name" value="FAD/NAD(P)-binding domain"/>
    <property type="match status" value="1"/>
</dbReference>
<dbReference type="PANTHER" id="PTHR43563">
    <property type="entry name" value="AMINE OXIDASE"/>
    <property type="match status" value="1"/>
</dbReference>
<dbReference type="PROSITE" id="PS51318">
    <property type="entry name" value="TAT"/>
    <property type="match status" value="1"/>
</dbReference>
<protein>
    <recommendedName>
        <fullName evidence="2">Amine oxidase domain-containing protein</fullName>
    </recommendedName>
</protein>
<accession>A0A381ZG94</accession>
<dbReference type="GO" id="GO:0016491">
    <property type="term" value="F:oxidoreductase activity"/>
    <property type="evidence" value="ECO:0007669"/>
    <property type="project" value="InterPro"/>
</dbReference>
<comment type="similarity">
    <text evidence="1">Belongs to the flavin monoamine oxidase family.</text>
</comment>
<gene>
    <name evidence="3" type="ORF">METZ01_LOCUS140627</name>
</gene>